<dbReference type="Proteomes" id="UP001597542">
    <property type="component" value="Unassembled WGS sequence"/>
</dbReference>
<reference evidence="2" key="1">
    <citation type="journal article" date="2019" name="Int. J. Syst. Evol. Microbiol.">
        <title>The Global Catalogue of Microorganisms (GCM) 10K type strain sequencing project: providing services to taxonomists for standard genome sequencing and annotation.</title>
        <authorList>
            <consortium name="The Broad Institute Genomics Platform"/>
            <consortium name="The Broad Institute Genome Sequencing Center for Infectious Disease"/>
            <person name="Wu L."/>
            <person name="Ma J."/>
        </authorList>
    </citation>
    <scope>NUCLEOTIDE SEQUENCE [LARGE SCALE GENOMIC DNA]</scope>
    <source>
        <strain evidence="2">CGMCC 4.7638</strain>
    </source>
</reference>
<organism evidence="1 2">
    <name type="scientific">Amycolatopsis albidoflavus</name>
    <dbReference type="NCBI Taxonomy" id="102226"/>
    <lineage>
        <taxon>Bacteria</taxon>
        <taxon>Bacillati</taxon>
        <taxon>Actinomycetota</taxon>
        <taxon>Actinomycetes</taxon>
        <taxon>Pseudonocardiales</taxon>
        <taxon>Pseudonocardiaceae</taxon>
        <taxon>Amycolatopsis</taxon>
    </lineage>
</organism>
<name>A0ABW5HZ46_9PSEU</name>
<dbReference type="RefSeq" id="WP_344264343.1">
    <property type="nucleotide sequence ID" value="NZ_BAAAHV010000002.1"/>
</dbReference>
<keyword evidence="2" id="KW-1185">Reference proteome</keyword>
<evidence type="ECO:0000313" key="2">
    <source>
        <dbReference type="Proteomes" id="UP001597542"/>
    </source>
</evidence>
<evidence type="ECO:0000313" key="1">
    <source>
        <dbReference type="EMBL" id="MFD2482247.1"/>
    </source>
</evidence>
<protein>
    <submittedName>
        <fullName evidence="1">Uncharacterized protein</fullName>
    </submittedName>
</protein>
<sequence length="62" mass="6852">MTFRVPFGVTTAFARRHRTPPLAAVPHDVVREHLSEPAAWLIAHHAPAKRIPAATDAAHARR</sequence>
<proteinExistence type="predicted"/>
<comment type="caution">
    <text evidence="1">The sequence shown here is derived from an EMBL/GenBank/DDBJ whole genome shotgun (WGS) entry which is preliminary data.</text>
</comment>
<accession>A0ABW5HZ46</accession>
<dbReference type="EMBL" id="JBHUKQ010000011">
    <property type="protein sequence ID" value="MFD2482247.1"/>
    <property type="molecule type" value="Genomic_DNA"/>
</dbReference>
<gene>
    <name evidence="1" type="ORF">ACFSUT_18305</name>
</gene>